<evidence type="ECO:0000313" key="2">
    <source>
        <dbReference type="Proteomes" id="UP001062846"/>
    </source>
</evidence>
<keyword evidence="2" id="KW-1185">Reference proteome</keyword>
<dbReference type="EMBL" id="CM046391">
    <property type="protein sequence ID" value="KAI8558540.1"/>
    <property type="molecule type" value="Genomic_DNA"/>
</dbReference>
<proteinExistence type="predicted"/>
<organism evidence="1 2">
    <name type="scientific">Rhododendron molle</name>
    <name type="common">Chinese azalea</name>
    <name type="synonym">Azalea mollis</name>
    <dbReference type="NCBI Taxonomy" id="49168"/>
    <lineage>
        <taxon>Eukaryota</taxon>
        <taxon>Viridiplantae</taxon>
        <taxon>Streptophyta</taxon>
        <taxon>Embryophyta</taxon>
        <taxon>Tracheophyta</taxon>
        <taxon>Spermatophyta</taxon>
        <taxon>Magnoliopsida</taxon>
        <taxon>eudicotyledons</taxon>
        <taxon>Gunneridae</taxon>
        <taxon>Pentapetalae</taxon>
        <taxon>asterids</taxon>
        <taxon>Ericales</taxon>
        <taxon>Ericaceae</taxon>
        <taxon>Ericoideae</taxon>
        <taxon>Rhodoreae</taxon>
        <taxon>Rhododendron</taxon>
    </lineage>
</organism>
<dbReference type="Proteomes" id="UP001062846">
    <property type="component" value="Chromosome 4"/>
</dbReference>
<evidence type="ECO:0000313" key="1">
    <source>
        <dbReference type="EMBL" id="KAI8558540.1"/>
    </source>
</evidence>
<gene>
    <name evidence="1" type="ORF">RHMOL_Rhmol04G0102700</name>
</gene>
<sequence>MPTKYAARTGILSTRWKSLWTFVPTIDFNNCGGVNRKDESTGSCMDFVDGALLLHNLPNINKFLLPCGNENPYRLNSWICTAIKRRVQELVITRTPMATVVELPRNLFTSVDLVVLKLTGQCALAVSLDGVFAASQGIQDTTCCDGCLLCGAPENVPKCFSLSLETIEFNGFSGCKSEMRLVRYLLENAMVLKKLTLHSWSRNEKIETDL</sequence>
<reference evidence="1" key="1">
    <citation type="submission" date="2022-02" db="EMBL/GenBank/DDBJ databases">
        <title>Plant Genome Project.</title>
        <authorList>
            <person name="Zhang R.-G."/>
        </authorList>
    </citation>
    <scope>NUCLEOTIDE SEQUENCE</scope>
    <source>
        <strain evidence="1">AT1</strain>
    </source>
</reference>
<accession>A0ACC0NZ85</accession>
<protein>
    <submittedName>
        <fullName evidence="1">Uncharacterized protein</fullName>
    </submittedName>
</protein>
<name>A0ACC0NZ85_RHOML</name>
<comment type="caution">
    <text evidence="1">The sequence shown here is derived from an EMBL/GenBank/DDBJ whole genome shotgun (WGS) entry which is preliminary data.</text>
</comment>